<name>A0A1R1MK93_9BACT</name>
<keyword evidence="1" id="KW-1133">Transmembrane helix</keyword>
<protein>
    <submittedName>
        <fullName evidence="2">Uncharacterized protein</fullName>
    </submittedName>
</protein>
<dbReference type="AlphaFoldDB" id="A0A1R1MK93"/>
<sequence>MTVDTVVGWFLAVCIAAAATAFIAAVVFIAASPLIAVIYLIADWYERRSSHDTLSDSQEETEAALIECSKIHYS</sequence>
<keyword evidence="1" id="KW-0812">Transmembrane</keyword>
<evidence type="ECO:0000313" key="2">
    <source>
        <dbReference type="EMBL" id="OMH40183.1"/>
    </source>
</evidence>
<evidence type="ECO:0000256" key="1">
    <source>
        <dbReference type="SAM" id="Phobius"/>
    </source>
</evidence>
<gene>
    <name evidence="2" type="ORF">BLW93_06680</name>
</gene>
<proteinExistence type="predicted"/>
<accession>A0A1R1MK93</accession>
<keyword evidence="1" id="KW-0472">Membrane</keyword>
<feature type="transmembrane region" description="Helical" evidence="1">
    <location>
        <begin position="6"/>
        <end position="39"/>
    </location>
</feature>
<evidence type="ECO:0000313" key="3">
    <source>
        <dbReference type="Proteomes" id="UP000187408"/>
    </source>
</evidence>
<dbReference type="RefSeq" id="WP_076713325.1">
    <property type="nucleotide sequence ID" value="NZ_MOEN01000025.1"/>
</dbReference>
<reference evidence="2 3" key="1">
    <citation type="submission" date="2016-10" db="EMBL/GenBank/DDBJ databases">
        <title>Genome sequence of a sulfur-reducing bacterium Desulfurobacterium indicum K6013.</title>
        <authorList>
            <person name="Cao J."/>
            <person name="Shao Z."/>
            <person name="Alain K."/>
            <person name="Jebbar M."/>
        </authorList>
    </citation>
    <scope>NUCLEOTIDE SEQUENCE [LARGE SCALE GENOMIC DNA]</scope>
    <source>
        <strain evidence="2 3">K6013</strain>
    </source>
</reference>
<organism evidence="2 3">
    <name type="scientific">Desulfurobacterium indicum</name>
    <dbReference type="NCBI Taxonomy" id="1914305"/>
    <lineage>
        <taxon>Bacteria</taxon>
        <taxon>Pseudomonadati</taxon>
        <taxon>Aquificota</taxon>
        <taxon>Aquificia</taxon>
        <taxon>Desulfurobacteriales</taxon>
        <taxon>Desulfurobacteriaceae</taxon>
        <taxon>Desulfurobacterium</taxon>
    </lineage>
</organism>
<dbReference type="Proteomes" id="UP000187408">
    <property type="component" value="Unassembled WGS sequence"/>
</dbReference>
<dbReference type="OrthoDB" id="9961006at2"/>
<keyword evidence="3" id="KW-1185">Reference proteome</keyword>
<comment type="caution">
    <text evidence="2">The sequence shown here is derived from an EMBL/GenBank/DDBJ whole genome shotgun (WGS) entry which is preliminary data.</text>
</comment>
<dbReference type="EMBL" id="MOEN01000025">
    <property type="protein sequence ID" value="OMH40183.1"/>
    <property type="molecule type" value="Genomic_DNA"/>
</dbReference>